<evidence type="ECO:0000313" key="2">
    <source>
        <dbReference type="EMBL" id="KRX00318.1"/>
    </source>
</evidence>
<feature type="compositionally biased region" description="Low complexity" evidence="1">
    <location>
        <begin position="585"/>
        <end position="594"/>
    </location>
</feature>
<name>A0A0V0QDN9_PSEPJ</name>
<proteinExistence type="predicted"/>
<feature type="region of interest" description="Disordered" evidence="1">
    <location>
        <begin position="1"/>
        <end position="61"/>
    </location>
</feature>
<dbReference type="AlphaFoldDB" id="A0A0V0QDN9"/>
<sequence>MSEKSPYKDQSHIYIGTQQNEQIHFSVNQENKSEISSPYKKYRQKKQQANGANNQQTGQNMENQTDQVIPINSKINNNIIQNRNNKRKSSLNFQYEQQFLDNGQNEMNENAFFKNNGNLRNTQKFKKNILETEQQRYNSVCQSRLEYFRNDKNSCEISNFDDNINVQFEYKDQDKDKNIRMSGNNQNINKLRQKQLQSNNFLNKENINKKQEEINYDKDNSLFNRESPCYYFGNSMENLQKQVKNPITNKKYQNEANSLKTKISEDEKQNQYNILINGVHDKQIKILNNNNDTKSVKLVKQQKKSVDYQINTVENNEQQQQYDGIYRTYNISPRKKETQIKKDINEQKNLLCQDISQDSNKSYTQQNKLEENRQEKCFQIRLQNQIRNIKFCGQNQFYQKQSPGEQQIQRQIQTENNCDEGRNFSSDESTVIIRQKKKSENIIDCSEITYKNWDDNVKNLGMKKKVSPIIQTKQVENEKLLKNFKISKNLKFIGMSQNFGNKNQNSKEKEDNQQQNIDTQENKVQQLKYKNQEKENEQNSQKKIKKFGLKNLESQLDQQIQEIYMKKQIQQQKEQEQLQNKKKNGVNQMNNNKKNGKFINIKNQQEYIKNKRVFFQSQIQELSDLEFQDSVMLT</sequence>
<reference evidence="2 3" key="1">
    <citation type="journal article" date="2015" name="Sci. Rep.">
        <title>Genome of the facultative scuticociliatosis pathogen Pseudocohnilembus persalinus provides insight into its virulence through horizontal gene transfer.</title>
        <authorList>
            <person name="Xiong J."/>
            <person name="Wang G."/>
            <person name="Cheng J."/>
            <person name="Tian M."/>
            <person name="Pan X."/>
            <person name="Warren A."/>
            <person name="Jiang C."/>
            <person name="Yuan D."/>
            <person name="Miao W."/>
        </authorList>
    </citation>
    <scope>NUCLEOTIDE SEQUENCE [LARGE SCALE GENOMIC DNA]</scope>
    <source>
        <strain evidence="2">36N120E</strain>
    </source>
</reference>
<organism evidence="2 3">
    <name type="scientific">Pseudocohnilembus persalinus</name>
    <name type="common">Ciliate</name>
    <dbReference type="NCBI Taxonomy" id="266149"/>
    <lineage>
        <taxon>Eukaryota</taxon>
        <taxon>Sar</taxon>
        <taxon>Alveolata</taxon>
        <taxon>Ciliophora</taxon>
        <taxon>Intramacronucleata</taxon>
        <taxon>Oligohymenophorea</taxon>
        <taxon>Scuticociliatia</taxon>
        <taxon>Philasterida</taxon>
        <taxon>Pseudocohnilembidae</taxon>
        <taxon>Pseudocohnilembus</taxon>
    </lineage>
</organism>
<dbReference type="Proteomes" id="UP000054937">
    <property type="component" value="Unassembled WGS sequence"/>
</dbReference>
<evidence type="ECO:0000256" key="1">
    <source>
        <dbReference type="SAM" id="MobiDB-lite"/>
    </source>
</evidence>
<feature type="compositionally biased region" description="Low complexity" evidence="1">
    <location>
        <begin position="47"/>
        <end position="60"/>
    </location>
</feature>
<gene>
    <name evidence="2" type="ORF">PPERSA_10817</name>
</gene>
<feature type="compositionally biased region" description="Polar residues" evidence="1">
    <location>
        <begin position="16"/>
        <end position="36"/>
    </location>
</feature>
<feature type="region of interest" description="Disordered" evidence="1">
    <location>
        <begin position="497"/>
        <end position="517"/>
    </location>
</feature>
<dbReference type="InParanoid" id="A0A0V0QDN9"/>
<keyword evidence="3" id="KW-1185">Reference proteome</keyword>
<comment type="caution">
    <text evidence="2">The sequence shown here is derived from an EMBL/GenBank/DDBJ whole genome shotgun (WGS) entry which is preliminary data.</text>
</comment>
<protein>
    <submittedName>
        <fullName evidence="2">Uncharacterized protein</fullName>
    </submittedName>
</protein>
<evidence type="ECO:0000313" key="3">
    <source>
        <dbReference type="Proteomes" id="UP000054937"/>
    </source>
</evidence>
<feature type="compositionally biased region" description="Basic and acidic residues" evidence="1">
    <location>
        <begin position="1"/>
        <end position="11"/>
    </location>
</feature>
<accession>A0A0V0QDN9</accession>
<feature type="region of interest" description="Disordered" evidence="1">
    <location>
        <begin position="574"/>
        <end position="594"/>
    </location>
</feature>
<dbReference type="EMBL" id="LDAU01000194">
    <property type="protein sequence ID" value="KRX00318.1"/>
    <property type="molecule type" value="Genomic_DNA"/>
</dbReference>